<feature type="transmembrane region" description="Helical" evidence="2">
    <location>
        <begin position="203"/>
        <end position="228"/>
    </location>
</feature>
<keyword evidence="5" id="KW-1185">Reference proteome</keyword>
<accession>A0AAD5YWF0</accession>
<feature type="compositionally biased region" description="Polar residues" evidence="1">
    <location>
        <begin position="759"/>
        <end position="783"/>
    </location>
</feature>
<evidence type="ECO:0000256" key="1">
    <source>
        <dbReference type="SAM" id="MobiDB-lite"/>
    </source>
</evidence>
<feature type="signal peptide" evidence="3">
    <location>
        <begin position="1"/>
        <end position="23"/>
    </location>
</feature>
<reference evidence="4" key="1">
    <citation type="submission" date="2022-07" db="EMBL/GenBank/DDBJ databases">
        <title>Genome Sequence of Leucocoprinus birnbaumii.</title>
        <authorList>
            <person name="Buettner E."/>
        </authorList>
    </citation>
    <scope>NUCLEOTIDE SEQUENCE</scope>
    <source>
        <strain evidence="4">VT141</strain>
    </source>
</reference>
<dbReference type="EMBL" id="JANIEX010000024">
    <property type="protein sequence ID" value="KAJ3575895.1"/>
    <property type="molecule type" value="Genomic_DNA"/>
</dbReference>
<evidence type="ECO:0000313" key="5">
    <source>
        <dbReference type="Proteomes" id="UP001213000"/>
    </source>
</evidence>
<protein>
    <submittedName>
        <fullName evidence="4">Uncharacterized protein</fullName>
    </submittedName>
</protein>
<evidence type="ECO:0000256" key="2">
    <source>
        <dbReference type="SAM" id="Phobius"/>
    </source>
</evidence>
<dbReference type="AlphaFoldDB" id="A0AAD5YWF0"/>
<dbReference type="Gene3D" id="2.60.120.260">
    <property type="entry name" value="Galactose-binding domain-like"/>
    <property type="match status" value="1"/>
</dbReference>
<organism evidence="4 5">
    <name type="scientific">Leucocoprinus birnbaumii</name>
    <dbReference type="NCBI Taxonomy" id="56174"/>
    <lineage>
        <taxon>Eukaryota</taxon>
        <taxon>Fungi</taxon>
        <taxon>Dikarya</taxon>
        <taxon>Basidiomycota</taxon>
        <taxon>Agaricomycotina</taxon>
        <taxon>Agaricomycetes</taxon>
        <taxon>Agaricomycetidae</taxon>
        <taxon>Agaricales</taxon>
        <taxon>Agaricineae</taxon>
        <taxon>Agaricaceae</taxon>
        <taxon>Leucocoprinus</taxon>
    </lineage>
</organism>
<proteinExistence type="predicted"/>
<comment type="caution">
    <text evidence="4">The sequence shown here is derived from an EMBL/GenBank/DDBJ whole genome shotgun (WGS) entry which is preliminary data.</text>
</comment>
<name>A0AAD5YWF0_9AGAR</name>
<keyword evidence="2" id="KW-0812">Transmembrane</keyword>
<dbReference type="InterPro" id="IPR053216">
    <property type="entry name" value="Appressorial_penetr-assoc"/>
</dbReference>
<keyword evidence="2" id="KW-1133">Transmembrane helix</keyword>
<dbReference type="PANTHER" id="PTHR34587">
    <property type="entry name" value="VWFA DOMAIN-CONTAINING PROTEIN"/>
    <property type="match status" value="1"/>
</dbReference>
<evidence type="ECO:0000313" key="4">
    <source>
        <dbReference type="EMBL" id="KAJ3575895.1"/>
    </source>
</evidence>
<evidence type="ECO:0000256" key="3">
    <source>
        <dbReference type="SAM" id="SignalP"/>
    </source>
</evidence>
<sequence length="842" mass="90806">MYFRPYVNFLLPLFLALQPISRAALVNVTVDDSAPDPVTGRTISYAPAGGWQTGNDCNGCTAHPSASSLYKGTWHDSTFNNETGSNDVPNQPLLAHFTFNGTALYIFCVLARSTDHPSGLSDMTFYINGTIIGTFTKPAPGTDGYDYNVTVFQATSLPPGLHDLAIQNGHINGPKSLMLLDAIAYTYDNGTSESGGKRTSSSFLGAVLGGVLGGLAFLILLTFGFLLWRRRRRTQRNQREKTRPAPFEPFEPTMVSDNLIYPSPNNTSSMQEFNPYASPIMESHEVANQPLSPPLTKAEQYALLQREHGHSPSIAVASSTSVPHPSLTLSSFSPSTPGLTPGSNGLGRVCLDEPPAYEYQASETTHATFATRYEWVHLATFASSIADEHYTTVASNRHSHFVSSLVDGFGHQYPIINVIASLTDHNIRLYLTDTVIWAPSAANTGRQCRARIHNLHSVRQIKNLRQNVLAVKEHHEDLDSRVVATGFSSDGQDTQSVPGQMASLTSTNNFINYCLTHPELPLTNGSSALAHANTTCNPAPMGILPSGDKIPSCRFSSPRHLDVLRANQAFIVDLSVLNLAPNTFEANPAINFLSAPQQLDSDGLVLGYVGIVIQEVNSIDSAELLDPRIFSFFKSGRPTVIPPGLDDGVMRVQLSVSGGLPNGTYRLSSLMRTANHAPILSPIEQRGSSNDVVYFTVTDSGQSNITTSTPSAVSSAVITATSVIPEQQPAQPAKNQPTSGGVIAGAVLGSLVAAESDTIPLSSMPTRSLTPQSREVSSQSDQSAVPVADATTMQLFQEFLDARQRGLISDEDIPPAYEELSVAARSLRLLNSVRQNPSRKRR</sequence>
<keyword evidence="3" id="KW-0732">Signal</keyword>
<dbReference type="PANTHER" id="PTHR34587:SF2">
    <property type="entry name" value="G-PROTEIN COUPLED RECEPTORS FAMILY 1 PROFILE DOMAIN-CONTAINING PROTEIN"/>
    <property type="match status" value="1"/>
</dbReference>
<dbReference type="Proteomes" id="UP001213000">
    <property type="component" value="Unassembled WGS sequence"/>
</dbReference>
<keyword evidence="2" id="KW-0472">Membrane</keyword>
<gene>
    <name evidence="4" type="ORF">NP233_g789</name>
</gene>
<feature type="region of interest" description="Disordered" evidence="1">
    <location>
        <begin position="759"/>
        <end position="785"/>
    </location>
</feature>
<feature type="chain" id="PRO_5042280207" evidence="3">
    <location>
        <begin position="24"/>
        <end position="842"/>
    </location>
</feature>